<organism evidence="2">
    <name type="scientific">Iconisemion striatum</name>
    <dbReference type="NCBI Taxonomy" id="60296"/>
    <lineage>
        <taxon>Eukaryota</taxon>
        <taxon>Metazoa</taxon>
        <taxon>Chordata</taxon>
        <taxon>Craniata</taxon>
        <taxon>Vertebrata</taxon>
        <taxon>Euteleostomi</taxon>
        <taxon>Actinopterygii</taxon>
        <taxon>Neopterygii</taxon>
        <taxon>Teleostei</taxon>
        <taxon>Neoteleostei</taxon>
        <taxon>Acanthomorphata</taxon>
        <taxon>Ovalentaria</taxon>
        <taxon>Atherinomorphae</taxon>
        <taxon>Cyprinodontiformes</taxon>
        <taxon>Nothobranchiidae</taxon>
        <taxon>Iconisemion</taxon>
    </lineage>
</organism>
<gene>
    <name evidence="2" type="primary">Nfu_g_1_015448</name>
</gene>
<reference evidence="2" key="1">
    <citation type="submission" date="2016-05" db="EMBL/GenBank/DDBJ databases">
        <authorList>
            <person name="Lavstsen T."/>
            <person name="Jespersen J.S."/>
        </authorList>
    </citation>
    <scope>NUCLEOTIDE SEQUENCE</scope>
    <source>
        <tissue evidence="2">Brain</tissue>
    </source>
</reference>
<name>A0A1A7XA93_9TELE</name>
<sequence>LPGFSPAVRGLYRPDLSVAAGHKLLPAAQRRTAPREKEKQPVTRNQQN</sequence>
<evidence type="ECO:0000313" key="2">
    <source>
        <dbReference type="EMBL" id="SBP15016.1"/>
    </source>
</evidence>
<evidence type="ECO:0000256" key="1">
    <source>
        <dbReference type="SAM" id="MobiDB-lite"/>
    </source>
</evidence>
<dbReference type="AlphaFoldDB" id="A0A1A7XA93"/>
<protein>
    <submittedName>
        <fullName evidence="2">Uncharacterized protein</fullName>
    </submittedName>
</protein>
<accession>A0A1A7XA93</accession>
<proteinExistence type="predicted"/>
<reference evidence="2" key="2">
    <citation type="submission" date="2016-06" db="EMBL/GenBank/DDBJ databases">
        <title>The genome of a short-lived fish provides insights into sex chromosome evolution and the genetic control of aging.</title>
        <authorList>
            <person name="Reichwald K."/>
            <person name="Felder M."/>
            <person name="Petzold A."/>
            <person name="Koch P."/>
            <person name="Groth M."/>
            <person name="Platzer M."/>
        </authorList>
    </citation>
    <scope>NUCLEOTIDE SEQUENCE</scope>
    <source>
        <tissue evidence="2">Brain</tissue>
    </source>
</reference>
<feature type="non-terminal residue" evidence="2">
    <location>
        <position position="1"/>
    </location>
</feature>
<dbReference type="EMBL" id="HADW01013616">
    <property type="protein sequence ID" value="SBP15016.1"/>
    <property type="molecule type" value="Transcribed_RNA"/>
</dbReference>
<feature type="region of interest" description="Disordered" evidence="1">
    <location>
        <begin position="23"/>
        <end position="48"/>
    </location>
</feature>